<dbReference type="SUPFAM" id="SSF52833">
    <property type="entry name" value="Thioredoxin-like"/>
    <property type="match status" value="1"/>
</dbReference>
<dbReference type="PROSITE" id="PS51352">
    <property type="entry name" value="THIOREDOXIN_2"/>
    <property type="match status" value="1"/>
</dbReference>
<dbReference type="CDD" id="cd02966">
    <property type="entry name" value="TlpA_like_family"/>
    <property type="match status" value="1"/>
</dbReference>
<dbReference type="EMBL" id="QRZA01000040">
    <property type="protein sequence ID" value="RGV31092.1"/>
    <property type="molecule type" value="Genomic_DNA"/>
</dbReference>
<proteinExistence type="predicted"/>
<organism evidence="2 3">
    <name type="scientific">Butyricimonas virosa</name>
    <dbReference type="NCBI Taxonomy" id="544645"/>
    <lineage>
        <taxon>Bacteria</taxon>
        <taxon>Pseudomonadati</taxon>
        <taxon>Bacteroidota</taxon>
        <taxon>Bacteroidia</taxon>
        <taxon>Bacteroidales</taxon>
        <taxon>Odoribacteraceae</taxon>
        <taxon>Butyricimonas</taxon>
    </lineage>
</organism>
<evidence type="ECO:0000259" key="1">
    <source>
        <dbReference type="PROSITE" id="PS51352"/>
    </source>
</evidence>
<dbReference type="GO" id="GO:0016491">
    <property type="term" value="F:oxidoreductase activity"/>
    <property type="evidence" value="ECO:0007669"/>
    <property type="project" value="InterPro"/>
</dbReference>
<accession>A0A412WUZ4</accession>
<dbReference type="Gene3D" id="3.40.30.10">
    <property type="entry name" value="Glutaredoxin"/>
    <property type="match status" value="1"/>
</dbReference>
<gene>
    <name evidence="2" type="ORF">DWW18_18890</name>
</gene>
<name>A0A412WUZ4_9BACT</name>
<reference evidence="2 3" key="1">
    <citation type="submission" date="2018-08" db="EMBL/GenBank/DDBJ databases">
        <title>A genome reference for cultivated species of the human gut microbiota.</title>
        <authorList>
            <person name="Zou Y."/>
            <person name="Xue W."/>
            <person name="Luo G."/>
        </authorList>
    </citation>
    <scope>NUCLEOTIDE SEQUENCE [LARGE SCALE GENOMIC DNA]</scope>
    <source>
        <strain evidence="2 3">AF14-49</strain>
    </source>
</reference>
<dbReference type="STRING" id="1121130.GCA_000519105_03773"/>
<dbReference type="GO" id="GO:0016209">
    <property type="term" value="F:antioxidant activity"/>
    <property type="evidence" value="ECO:0007669"/>
    <property type="project" value="InterPro"/>
</dbReference>
<evidence type="ECO:0000313" key="3">
    <source>
        <dbReference type="Proteomes" id="UP000283589"/>
    </source>
</evidence>
<dbReference type="InterPro" id="IPR000866">
    <property type="entry name" value="AhpC/TSA"/>
</dbReference>
<dbReference type="InterPro" id="IPR050553">
    <property type="entry name" value="Thioredoxin_ResA/DsbE_sf"/>
</dbReference>
<sequence>MKTIFVTLLAFTLLLLSCIKDEKEDVINYIEENDKLPEFTVKNATGEELHSEDLSGNTTLLVFFVTTCGDCKRELPKIDSVWNELKDQPTFRLVTISRGETAEVVNAFWKEQNFTMPFYLDPDEKVFSLFANSTIPRVYLVNRDNIVTWMAVEQMNLSTEQLIQKIEQLINKVL</sequence>
<dbReference type="Proteomes" id="UP000283589">
    <property type="component" value="Unassembled WGS sequence"/>
</dbReference>
<dbReference type="PANTHER" id="PTHR42852:SF17">
    <property type="entry name" value="THIOREDOXIN-LIKE PROTEIN HI_1115"/>
    <property type="match status" value="1"/>
</dbReference>
<dbReference type="PROSITE" id="PS51257">
    <property type="entry name" value="PROKAR_LIPOPROTEIN"/>
    <property type="match status" value="1"/>
</dbReference>
<dbReference type="InterPro" id="IPR036249">
    <property type="entry name" value="Thioredoxin-like_sf"/>
</dbReference>
<comment type="caution">
    <text evidence="2">The sequence shown here is derived from an EMBL/GenBank/DDBJ whole genome shotgun (WGS) entry which is preliminary data.</text>
</comment>
<feature type="domain" description="Thioredoxin" evidence="1">
    <location>
        <begin position="30"/>
        <end position="171"/>
    </location>
</feature>
<protein>
    <submittedName>
        <fullName evidence="2">TlpA family protein disulfide reductase</fullName>
    </submittedName>
</protein>
<dbReference type="PANTHER" id="PTHR42852">
    <property type="entry name" value="THIOL:DISULFIDE INTERCHANGE PROTEIN DSBE"/>
    <property type="match status" value="1"/>
</dbReference>
<dbReference type="AlphaFoldDB" id="A0A412WUZ4"/>
<dbReference type="InterPro" id="IPR013766">
    <property type="entry name" value="Thioredoxin_domain"/>
</dbReference>
<dbReference type="RefSeq" id="WP_118261474.1">
    <property type="nucleotide sequence ID" value="NZ_CALBWO010000071.1"/>
</dbReference>
<evidence type="ECO:0000313" key="2">
    <source>
        <dbReference type="EMBL" id="RGV31092.1"/>
    </source>
</evidence>
<dbReference type="Pfam" id="PF00578">
    <property type="entry name" value="AhpC-TSA"/>
    <property type="match status" value="1"/>
</dbReference>